<dbReference type="InterPro" id="IPR037607">
    <property type="entry name" value="DGK"/>
</dbReference>
<evidence type="ECO:0000259" key="3">
    <source>
        <dbReference type="PROSITE" id="PS50146"/>
    </source>
</evidence>
<dbReference type="InterPro" id="IPR017438">
    <property type="entry name" value="ATP-NAD_kinase_N"/>
</dbReference>
<dbReference type="SMART" id="SM00046">
    <property type="entry name" value="DAGKc"/>
    <property type="match status" value="1"/>
</dbReference>
<evidence type="ECO:0000256" key="2">
    <source>
        <dbReference type="SAM" id="MobiDB-lite"/>
    </source>
</evidence>
<dbReference type="HOGENOM" id="CLU_548097_0_0_1"/>
<feature type="region of interest" description="Disordered" evidence="2">
    <location>
        <begin position="359"/>
        <end position="385"/>
    </location>
</feature>
<organism evidence="4 5">
    <name type="scientific">Ciona savignyi</name>
    <name type="common">Pacific transparent sea squirt</name>
    <dbReference type="NCBI Taxonomy" id="51511"/>
    <lineage>
        <taxon>Eukaryota</taxon>
        <taxon>Metazoa</taxon>
        <taxon>Chordata</taxon>
        <taxon>Tunicata</taxon>
        <taxon>Ascidiacea</taxon>
        <taxon>Phlebobranchia</taxon>
        <taxon>Cionidae</taxon>
        <taxon>Ciona</taxon>
    </lineage>
</organism>
<keyword evidence="1" id="KW-0479">Metal-binding</keyword>
<dbReference type="InParanoid" id="H2ZEB5"/>
<keyword evidence="1" id="KW-0862">Zinc</keyword>
<keyword evidence="5" id="KW-1185">Reference proteome</keyword>
<protein>
    <recommendedName>
        <fullName evidence="3">DAGKc domain-containing protein</fullName>
    </recommendedName>
</protein>
<dbReference type="GO" id="GO:0008270">
    <property type="term" value="F:zinc ion binding"/>
    <property type="evidence" value="ECO:0007669"/>
    <property type="project" value="UniProtKB-KW"/>
</dbReference>
<dbReference type="SUPFAM" id="SSF54928">
    <property type="entry name" value="RNA-binding domain, RBD"/>
    <property type="match status" value="1"/>
</dbReference>
<evidence type="ECO:0000313" key="4">
    <source>
        <dbReference type="Ensembl" id="ENSCSAVP00000015931.1"/>
    </source>
</evidence>
<dbReference type="Gene3D" id="3.40.50.10330">
    <property type="entry name" value="Probable inorganic polyphosphate/atp-NAD kinase, domain 1"/>
    <property type="match status" value="1"/>
</dbReference>
<dbReference type="InterPro" id="IPR016064">
    <property type="entry name" value="NAD/diacylglycerol_kinase_sf"/>
</dbReference>
<sequence length="498" mass="54957">MNLFANYHQRTWDLKKAAVVSCFTQFLLPMNYVWLPTKEEGFISLKQQMLSDISNEISEQFSGNKSWHHKAIRRNIAKGKDLTLYVGGLPMNLPISAYMDYASQCVKIDKVSVGPVFPIIGAFFVTFGNGSHASSAVKMFSATRMLGKQVSLTMLPYISSPRENADSLTPLLVFINCKSGGGQGRVVYNELVQFLNPNQIFLIDQGGATPGFYAFRRLQRFRVLICGGDGTVGWVLSHLELLQRHLQCPSPHIAVLPVGTGNDLARVLGCGSGWNGECAQFVLTQIADSEPVQLDRWNLLFDSIVENNDNCIEVDKTPQLLSSAENKTSGRNVQSEVAHSMVSPINIIMSVGGCQQNENIKEMYPNPSKNGSEDNDGSSVQSDSENEAGILEKINEVQNSGHCQDSPMAVIDTTSNLESSSNRTIEEPKIIKNPEDATLISAVQEDDFLRKKQNQKVFEEKDVASRSNSPITDATSSIVEAFEDLILDEDQIDDVAQY</sequence>
<dbReference type="GO" id="GO:0007165">
    <property type="term" value="P:signal transduction"/>
    <property type="evidence" value="ECO:0007669"/>
    <property type="project" value="InterPro"/>
</dbReference>
<dbReference type="Proteomes" id="UP000007875">
    <property type="component" value="Unassembled WGS sequence"/>
</dbReference>
<dbReference type="PANTHER" id="PTHR11255:SF54">
    <property type="entry name" value="DIACYLGLYCEROL KINASE THETA"/>
    <property type="match status" value="1"/>
</dbReference>
<dbReference type="PANTHER" id="PTHR11255">
    <property type="entry name" value="DIACYLGLYCEROL KINASE"/>
    <property type="match status" value="1"/>
</dbReference>
<dbReference type="GO" id="GO:0004143">
    <property type="term" value="F:ATP-dependent diacylglycerol kinase activity"/>
    <property type="evidence" value="ECO:0007669"/>
    <property type="project" value="InterPro"/>
</dbReference>
<dbReference type="Ensembl" id="ENSCSAVT00000016110.1">
    <property type="protein sequence ID" value="ENSCSAVP00000015931.1"/>
    <property type="gene ID" value="ENSCSAVG00000009376.1"/>
</dbReference>
<dbReference type="PROSITE" id="PS50146">
    <property type="entry name" value="DAGK"/>
    <property type="match status" value="1"/>
</dbReference>
<reference evidence="5" key="1">
    <citation type="submission" date="2003-08" db="EMBL/GenBank/DDBJ databases">
        <authorList>
            <person name="Birren B."/>
            <person name="Nusbaum C."/>
            <person name="Abebe A."/>
            <person name="Abouelleil A."/>
            <person name="Adekoya E."/>
            <person name="Ait-zahra M."/>
            <person name="Allen N."/>
            <person name="Allen T."/>
            <person name="An P."/>
            <person name="Anderson M."/>
            <person name="Anderson S."/>
            <person name="Arachchi H."/>
            <person name="Armbruster J."/>
            <person name="Bachantsang P."/>
            <person name="Baldwin J."/>
            <person name="Barry A."/>
            <person name="Bayul T."/>
            <person name="Blitshsteyn B."/>
            <person name="Bloom T."/>
            <person name="Blye J."/>
            <person name="Boguslavskiy L."/>
            <person name="Borowsky M."/>
            <person name="Boukhgalter B."/>
            <person name="Brunache A."/>
            <person name="Butler J."/>
            <person name="Calixte N."/>
            <person name="Calvo S."/>
            <person name="Camarata J."/>
            <person name="Campo K."/>
            <person name="Chang J."/>
            <person name="Cheshatsang Y."/>
            <person name="Citroen M."/>
            <person name="Collymore A."/>
            <person name="Considine T."/>
            <person name="Cook A."/>
            <person name="Cooke P."/>
            <person name="Corum B."/>
            <person name="Cuomo C."/>
            <person name="David R."/>
            <person name="Dawoe T."/>
            <person name="Degray S."/>
            <person name="Dodge S."/>
            <person name="Dooley K."/>
            <person name="Dorje P."/>
            <person name="Dorjee K."/>
            <person name="Dorris L."/>
            <person name="Duffey N."/>
            <person name="Dupes A."/>
            <person name="Elkins T."/>
            <person name="Engels R."/>
            <person name="Erickson J."/>
            <person name="Farina A."/>
            <person name="Faro S."/>
            <person name="Ferreira P."/>
            <person name="Fischer H."/>
            <person name="Fitzgerald M."/>
            <person name="Foley K."/>
            <person name="Gage D."/>
            <person name="Galagan J."/>
            <person name="Gearin G."/>
            <person name="Gnerre S."/>
            <person name="Gnirke A."/>
            <person name="Goyette A."/>
            <person name="Graham J."/>
            <person name="Grandbois E."/>
            <person name="Gyaltsen K."/>
            <person name="Hafez N."/>
            <person name="Hagopian D."/>
            <person name="Hagos B."/>
            <person name="Hall J."/>
            <person name="Hatcher B."/>
            <person name="Heller A."/>
            <person name="Higgins H."/>
            <person name="Honan T."/>
            <person name="Horn A."/>
            <person name="Houde N."/>
            <person name="Hughes L."/>
            <person name="Hulme W."/>
            <person name="Husby E."/>
            <person name="Iliev I."/>
            <person name="Jaffe D."/>
            <person name="Jones C."/>
            <person name="Kamal M."/>
            <person name="Kamat A."/>
            <person name="Kamvysselis M."/>
            <person name="Karlsson E."/>
            <person name="Kells C."/>
            <person name="Kieu A."/>
            <person name="Kisner P."/>
            <person name="Kodira C."/>
            <person name="Kulbokas E."/>
            <person name="Labutti K."/>
            <person name="Lama D."/>
            <person name="Landers T."/>
            <person name="Leger J."/>
            <person name="Levine S."/>
            <person name="Lewis D."/>
            <person name="Lewis T."/>
            <person name="Lindblad-toh K."/>
            <person name="Liu X."/>
            <person name="Lokyitsang T."/>
            <person name="Lokyitsang Y."/>
            <person name="Lucien O."/>
            <person name="Lui A."/>
            <person name="Ma L.J."/>
            <person name="Mabbitt R."/>
            <person name="Macdonald J."/>
            <person name="Maclean C."/>
            <person name="Major J."/>
            <person name="Manning J."/>
            <person name="Marabella R."/>
            <person name="Maru K."/>
            <person name="Matthews C."/>
            <person name="Mauceli E."/>
            <person name="Mccarthy M."/>
            <person name="Mcdonough S."/>
            <person name="Mcghee T."/>
            <person name="Meldrim J."/>
            <person name="Meneus L."/>
            <person name="Mesirov J."/>
            <person name="Mihalev A."/>
            <person name="Mihova T."/>
            <person name="Mikkelsen T."/>
            <person name="Mlenga V."/>
            <person name="Moru K."/>
            <person name="Mozes J."/>
            <person name="Mulrain L."/>
            <person name="Munson G."/>
            <person name="Naylor J."/>
            <person name="Newes C."/>
            <person name="Nguyen C."/>
            <person name="Nguyen N."/>
            <person name="Nguyen T."/>
            <person name="Nicol R."/>
            <person name="Nielsen C."/>
            <person name="Nizzari M."/>
            <person name="Norbu C."/>
            <person name="Norbu N."/>
            <person name="O'donnell P."/>
            <person name="Okoawo O."/>
            <person name="O'leary S."/>
            <person name="Omotosho B."/>
            <person name="O'neill K."/>
            <person name="Osman S."/>
            <person name="Parker S."/>
            <person name="Perrin D."/>
            <person name="Phunkhang P."/>
            <person name="Piqani B."/>
            <person name="Purcell S."/>
            <person name="Rachupka T."/>
            <person name="Ramasamy U."/>
            <person name="Rameau R."/>
            <person name="Ray V."/>
            <person name="Raymond C."/>
            <person name="Retta R."/>
            <person name="Richardson S."/>
            <person name="Rise C."/>
            <person name="Rodriguez J."/>
            <person name="Rogers J."/>
            <person name="Rogov P."/>
            <person name="Rutman M."/>
            <person name="Schupbach R."/>
            <person name="Seaman C."/>
            <person name="Settipalli S."/>
            <person name="Sharpe T."/>
            <person name="Sheridan J."/>
            <person name="Sherpa N."/>
            <person name="Shi J."/>
            <person name="Smirnov S."/>
            <person name="Smith C."/>
            <person name="Sougnez C."/>
            <person name="Spencer B."/>
            <person name="Stalker J."/>
            <person name="Stange-thomann N."/>
            <person name="Stavropoulos S."/>
            <person name="Stetson K."/>
            <person name="Stone C."/>
            <person name="Stone S."/>
            <person name="Stubbs M."/>
            <person name="Talamas J."/>
            <person name="Tchuinga P."/>
            <person name="Tenzing P."/>
            <person name="Tesfaye S."/>
            <person name="Theodore J."/>
            <person name="Thoulutsang Y."/>
            <person name="Topham K."/>
            <person name="Towey S."/>
            <person name="Tsamla T."/>
            <person name="Tsomo N."/>
            <person name="Vallee D."/>
            <person name="Vassiliev H."/>
            <person name="Venkataraman V."/>
            <person name="Vinson J."/>
            <person name="Vo A."/>
            <person name="Wade C."/>
            <person name="Wang S."/>
            <person name="Wangchuk T."/>
            <person name="Wangdi T."/>
            <person name="Whittaker C."/>
            <person name="Wilkinson J."/>
            <person name="Wu Y."/>
            <person name="Wyman D."/>
            <person name="Yadav S."/>
            <person name="Yang S."/>
            <person name="Yang X."/>
            <person name="Yeager S."/>
            <person name="Yee E."/>
            <person name="Young G."/>
            <person name="Zainoun J."/>
            <person name="Zembeck L."/>
            <person name="Zimmer A."/>
            <person name="Zody M."/>
            <person name="Lander E."/>
        </authorList>
    </citation>
    <scope>NUCLEOTIDE SEQUENCE [LARGE SCALE GENOMIC DNA]</scope>
</reference>
<reference evidence="4" key="2">
    <citation type="submission" date="2025-08" db="UniProtKB">
        <authorList>
            <consortium name="Ensembl"/>
        </authorList>
    </citation>
    <scope>IDENTIFICATION</scope>
</reference>
<dbReference type="InterPro" id="IPR035979">
    <property type="entry name" value="RBD_domain_sf"/>
</dbReference>
<dbReference type="eggNOG" id="KOG1169">
    <property type="taxonomic scope" value="Eukaryota"/>
</dbReference>
<name>H2ZEB5_CIOSA</name>
<dbReference type="STRING" id="51511.ENSCSAVP00000015931"/>
<dbReference type="GO" id="GO:0003676">
    <property type="term" value="F:nucleic acid binding"/>
    <property type="evidence" value="ECO:0007669"/>
    <property type="project" value="InterPro"/>
</dbReference>
<dbReference type="AlphaFoldDB" id="H2ZEB5"/>
<feature type="domain" description="DAGKc" evidence="3">
    <location>
        <begin position="166"/>
        <end position="303"/>
    </location>
</feature>
<accession>H2ZEB5</accession>
<dbReference type="GO" id="GO:0016020">
    <property type="term" value="C:membrane"/>
    <property type="evidence" value="ECO:0007669"/>
    <property type="project" value="UniProtKB-SubCell"/>
</dbReference>
<evidence type="ECO:0000313" key="5">
    <source>
        <dbReference type="Proteomes" id="UP000007875"/>
    </source>
</evidence>
<dbReference type="Pfam" id="PF00781">
    <property type="entry name" value="DAGK_cat"/>
    <property type="match status" value="1"/>
</dbReference>
<dbReference type="GeneTree" id="ENSGT00940000167477"/>
<keyword evidence="1" id="KW-0863">Zinc-finger</keyword>
<proteinExistence type="predicted"/>
<evidence type="ECO:0000256" key="1">
    <source>
        <dbReference type="ARBA" id="ARBA00022771"/>
    </source>
</evidence>
<dbReference type="InterPro" id="IPR001206">
    <property type="entry name" value="Diacylglycerol_kinase_cat_dom"/>
</dbReference>
<dbReference type="SUPFAM" id="SSF111331">
    <property type="entry name" value="NAD kinase/diacylglycerol kinase-like"/>
    <property type="match status" value="1"/>
</dbReference>
<reference evidence="4" key="3">
    <citation type="submission" date="2025-09" db="UniProtKB">
        <authorList>
            <consortium name="Ensembl"/>
        </authorList>
    </citation>
    <scope>IDENTIFICATION</scope>
</reference>